<evidence type="ECO:0000313" key="2">
    <source>
        <dbReference type="Proteomes" id="UP000067738"/>
    </source>
</evidence>
<dbReference type="InterPro" id="IPR009912">
    <property type="entry name" value="DUF1451"/>
</dbReference>
<dbReference type="EMBL" id="CP011266">
    <property type="protein sequence ID" value="ALT69281.1"/>
    <property type="molecule type" value="Genomic_DNA"/>
</dbReference>
<keyword evidence="2" id="KW-1185">Reference proteome</keyword>
<dbReference type="Pfam" id="PF07295">
    <property type="entry name" value="DUF1451"/>
    <property type="match status" value="1"/>
</dbReference>
<dbReference type="PATRIC" id="fig|230361.4.peg.1549"/>
<reference evidence="1 2" key="1">
    <citation type="submission" date="2015-04" db="EMBL/GenBank/DDBJ databases">
        <title>The complete genome sequence of the rumen methanogen Methanobrevibacter millerae SM9.</title>
        <authorList>
            <person name="Leahy S.C."/>
            <person name="Kelly W.J."/>
            <person name="Pacheco D.M."/>
            <person name="Li D."/>
            <person name="Altermann E."/>
            <person name="Attwood G.T."/>
        </authorList>
    </citation>
    <scope>NUCLEOTIDE SEQUENCE [LARGE SCALE GENOMIC DNA]</scope>
    <source>
        <strain evidence="1 2">SM9</strain>
    </source>
</reference>
<dbReference type="OrthoDB" id="77543at2157"/>
<evidence type="ECO:0000313" key="1">
    <source>
        <dbReference type="EMBL" id="ALT69281.1"/>
    </source>
</evidence>
<dbReference type="GeneID" id="26736443"/>
<gene>
    <name evidence="1" type="ORF">sm9_1502</name>
</gene>
<name>A0A0U3ECF4_9EURY</name>
<proteinExistence type="predicted"/>
<accession>A0A0U3ECF4</accession>
<sequence length="46" mass="5127">MTYKCGEKPGIGRYVCTNCGEDLHLDKSSKPLPPCSRCGKCTYEKE</sequence>
<organism evidence="1 2">
    <name type="scientific">Methanobrevibacter millerae</name>
    <dbReference type="NCBI Taxonomy" id="230361"/>
    <lineage>
        <taxon>Archaea</taxon>
        <taxon>Methanobacteriati</taxon>
        <taxon>Methanobacteriota</taxon>
        <taxon>Methanomada group</taxon>
        <taxon>Methanobacteria</taxon>
        <taxon>Methanobacteriales</taxon>
        <taxon>Methanobacteriaceae</taxon>
        <taxon>Methanobrevibacter</taxon>
    </lineage>
</organism>
<protein>
    <submittedName>
        <fullName evidence="1">Uncharacterized protein</fullName>
    </submittedName>
</protein>
<dbReference type="Proteomes" id="UP000067738">
    <property type="component" value="Chromosome"/>
</dbReference>
<dbReference type="AlphaFoldDB" id="A0A0U3ECF4"/>
<dbReference type="RefSeq" id="WP_058739517.1">
    <property type="nucleotide sequence ID" value="NZ_CP011266.1"/>
</dbReference>
<dbReference type="KEGG" id="mmil:sm9_1502"/>